<accession>A0A0M3KCG9</accession>
<protein>
    <submittedName>
        <fullName evidence="6">Filamin-related (inferred by orthology to a S. mansoni protein)</fullName>
    </submittedName>
</protein>
<dbReference type="SMART" id="SM00033">
    <property type="entry name" value="CH"/>
    <property type="match status" value="2"/>
</dbReference>
<keyword evidence="1" id="KW-0677">Repeat</keyword>
<dbReference type="PROSITE" id="PS50021">
    <property type="entry name" value="CH"/>
    <property type="match status" value="2"/>
</dbReference>
<proteinExistence type="predicted"/>
<keyword evidence="5" id="KW-1185">Reference proteome</keyword>
<reference evidence="6" key="1">
    <citation type="submission" date="2017-02" db="UniProtKB">
        <authorList>
            <consortium name="WormBaseParasite"/>
        </authorList>
    </citation>
    <scope>IDENTIFICATION</scope>
</reference>
<evidence type="ECO:0000313" key="6">
    <source>
        <dbReference type="WBParaSite" id="ASIM_0001866901-mRNA-1"/>
    </source>
</evidence>
<evidence type="ECO:0000313" key="5">
    <source>
        <dbReference type="Proteomes" id="UP000267096"/>
    </source>
</evidence>
<dbReference type="GO" id="GO:0030036">
    <property type="term" value="P:actin cytoskeleton organization"/>
    <property type="evidence" value="ECO:0007669"/>
    <property type="project" value="InterPro"/>
</dbReference>
<dbReference type="Gene3D" id="1.10.418.10">
    <property type="entry name" value="Calponin-like domain"/>
    <property type="match status" value="2"/>
</dbReference>
<dbReference type="InterPro" id="IPR001589">
    <property type="entry name" value="Actinin_actin-bd_CS"/>
</dbReference>
<feature type="domain" description="Calponin-homology (CH)" evidence="3">
    <location>
        <begin position="142"/>
        <end position="250"/>
    </location>
</feature>
<dbReference type="InterPro" id="IPR036872">
    <property type="entry name" value="CH_dom_sf"/>
</dbReference>
<gene>
    <name evidence="4" type="ORF">ASIM_LOCUS18067</name>
</gene>
<dbReference type="PANTHER" id="PTHR38537:SF8">
    <property type="entry name" value="FILAMIN-A"/>
    <property type="match status" value="1"/>
</dbReference>
<evidence type="ECO:0000256" key="1">
    <source>
        <dbReference type="ARBA" id="ARBA00022737"/>
    </source>
</evidence>
<dbReference type="PROSITE" id="PS00020">
    <property type="entry name" value="ACTININ_2"/>
    <property type="match status" value="1"/>
</dbReference>
<organism evidence="6">
    <name type="scientific">Anisakis simplex</name>
    <name type="common">Herring worm</name>
    <dbReference type="NCBI Taxonomy" id="6269"/>
    <lineage>
        <taxon>Eukaryota</taxon>
        <taxon>Metazoa</taxon>
        <taxon>Ecdysozoa</taxon>
        <taxon>Nematoda</taxon>
        <taxon>Chromadorea</taxon>
        <taxon>Rhabditida</taxon>
        <taxon>Spirurina</taxon>
        <taxon>Ascaridomorpha</taxon>
        <taxon>Ascaridoidea</taxon>
        <taxon>Anisakidae</taxon>
        <taxon>Anisakis</taxon>
        <taxon>Anisakis simplex complex</taxon>
    </lineage>
</organism>
<dbReference type="WBParaSite" id="ASIM_0001866901-mRNA-1">
    <property type="protein sequence ID" value="ASIM_0001866901-mRNA-1"/>
    <property type="gene ID" value="ASIM_0001866901"/>
</dbReference>
<evidence type="ECO:0000313" key="4">
    <source>
        <dbReference type="EMBL" id="VDK63044.1"/>
    </source>
</evidence>
<reference evidence="4 5" key="2">
    <citation type="submission" date="2018-11" db="EMBL/GenBank/DDBJ databases">
        <authorList>
            <consortium name="Pathogen Informatics"/>
        </authorList>
    </citation>
    <scope>NUCLEOTIDE SEQUENCE [LARGE SCALE GENOMIC DNA]</scope>
</reference>
<dbReference type="InterPro" id="IPR044801">
    <property type="entry name" value="Filamin"/>
</dbReference>
<dbReference type="EMBL" id="UYRR01034987">
    <property type="protein sequence ID" value="VDK63044.1"/>
    <property type="molecule type" value="Genomic_DNA"/>
</dbReference>
<dbReference type="Pfam" id="PF00307">
    <property type="entry name" value="CH"/>
    <property type="match status" value="2"/>
</dbReference>
<dbReference type="OrthoDB" id="18740at2759"/>
<evidence type="ECO:0000256" key="2">
    <source>
        <dbReference type="ARBA" id="ARBA00023203"/>
    </source>
</evidence>
<feature type="domain" description="Calponin-homology (CH)" evidence="3">
    <location>
        <begin position="5"/>
        <end position="118"/>
    </location>
</feature>
<name>A0A0M3KCG9_ANISI</name>
<dbReference type="GO" id="GO:0051015">
    <property type="term" value="F:actin filament binding"/>
    <property type="evidence" value="ECO:0007669"/>
    <property type="project" value="InterPro"/>
</dbReference>
<keyword evidence="2" id="KW-0009">Actin-binding</keyword>
<evidence type="ECO:0000259" key="3">
    <source>
        <dbReference type="PROSITE" id="PS50021"/>
    </source>
</evidence>
<dbReference type="InterPro" id="IPR001715">
    <property type="entry name" value="CH_dom"/>
</dbReference>
<dbReference type="Proteomes" id="UP000267096">
    <property type="component" value="Unassembled WGS sequence"/>
</dbReference>
<dbReference type="AlphaFoldDB" id="A0A0M3KCG9"/>
<dbReference type="SUPFAM" id="SSF47576">
    <property type="entry name" value="Calponin-homology domain, CH-domain"/>
    <property type="match status" value="1"/>
</dbReference>
<sequence>MSLSPAIEDPSSDYLSAGLHPDAEWKKIQQNTFTRWETDFEEGLKLIRLVEVLSGKSLGRFNKRVTFRSQKLENISLALNFLENEEHIKIVSIDSSAIVDKNLKLILGLVWTLILHYSISKAEWDLPYDPNQERLAEQQPERTPKQKLMMWIKAKLPPGLPLNNFTSDWNDGVLLGALVDSCAPELHIGWRDWIPSEALQSTKTAMHLADEYLDVAPVSTIVFAHLIVELVKFHFYITFSIISDRSLIPL</sequence>
<dbReference type="PANTHER" id="PTHR38537">
    <property type="entry name" value="JITTERBUG, ISOFORM N"/>
    <property type="match status" value="1"/>
</dbReference>